<feature type="compositionally biased region" description="Basic residues" evidence="2">
    <location>
        <begin position="62"/>
        <end position="73"/>
    </location>
</feature>
<sequence length="84" mass="9056">MAVPGRLSIASPQLAHCSLGGGYAAASLDAVREGTGVTERSLYRHFRGKRELCEGVFKEAARHHRARRHRNGHAGRALGGDEAH</sequence>
<keyword evidence="1" id="KW-0238">DNA-binding</keyword>
<dbReference type="Proteomes" id="UP000462055">
    <property type="component" value="Unassembled WGS sequence"/>
</dbReference>
<name>A0A6I4MN46_9ACTN</name>
<keyword evidence="5" id="KW-1185">Reference proteome</keyword>
<feature type="region of interest" description="Disordered" evidence="2">
    <location>
        <begin position="62"/>
        <end position="84"/>
    </location>
</feature>
<dbReference type="Gene3D" id="1.10.357.10">
    <property type="entry name" value="Tetracycline Repressor, domain 2"/>
    <property type="match status" value="1"/>
</dbReference>
<evidence type="ECO:0000256" key="1">
    <source>
        <dbReference type="ARBA" id="ARBA00023125"/>
    </source>
</evidence>
<dbReference type="RefSeq" id="WP_151600470.1">
    <property type="nucleotide sequence ID" value="NZ_WBMS02000081.1"/>
</dbReference>
<dbReference type="GO" id="GO:0003677">
    <property type="term" value="F:DNA binding"/>
    <property type="evidence" value="ECO:0007669"/>
    <property type="project" value="UniProtKB-KW"/>
</dbReference>
<gene>
    <name evidence="4" type="ORF">F8568_045960</name>
</gene>
<reference evidence="4" key="1">
    <citation type="submission" date="2019-12" db="EMBL/GenBank/DDBJ databases">
        <title>Actinomadura physcomitrii sp. nov., a novel actinomycete isolated from moss [Physcomitrium sphaericum (Ludw) Fuernr].</title>
        <authorList>
            <person name="Zhuang X."/>
        </authorList>
    </citation>
    <scope>NUCLEOTIDE SEQUENCE [LARGE SCALE GENOMIC DNA]</scope>
    <source>
        <strain evidence="4">LD22</strain>
    </source>
</reference>
<feature type="domain" description="HTH tetR-type" evidence="3">
    <location>
        <begin position="21"/>
        <end position="54"/>
    </location>
</feature>
<dbReference type="InterPro" id="IPR001647">
    <property type="entry name" value="HTH_TetR"/>
</dbReference>
<comment type="caution">
    <text evidence="4">The sequence shown here is derived from an EMBL/GenBank/DDBJ whole genome shotgun (WGS) entry which is preliminary data.</text>
</comment>
<evidence type="ECO:0000313" key="4">
    <source>
        <dbReference type="EMBL" id="MWA07548.1"/>
    </source>
</evidence>
<dbReference type="InterPro" id="IPR023772">
    <property type="entry name" value="DNA-bd_HTH_TetR-type_CS"/>
</dbReference>
<evidence type="ECO:0000256" key="2">
    <source>
        <dbReference type="SAM" id="MobiDB-lite"/>
    </source>
</evidence>
<evidence type="ECO:0000259" key="3">
    <source>
        <dbReference type="Pfam" id="PF00440"/>
    </source>
</evidence>
<dbReference type="InterPro" id="IPR009057">
    <property type="entry name" value="Homeodomain-like_sf"/>
</dbReference>
<dbReference type="SUPFAM" id="SSF46689">
    <property type="entry name" value="Homeodomain-like"/>
    <property type="match status" value="1"/>
</dbReference>
<protein>
    <submittedName>
        <fullName evidence="4">TetR family transcriptional regulator</fullName>
    </submittedName>
</protein>
<dbReference type="AlphaFoldDB" id="A0A6I4MN46"/>
<organism evidence="4 5">
    <name type="scientific">Actinomadura physcomitrii</name>
    <dbReference type="NCBI Taxonomy" id="2650748"/>
    <lineage>
        <taxon>Bacteria</taxon>
        <taxon>Bacillati</taxon>
        <taxon>Actinomycetota</taxon>
        <taxon>Actinomycetes</taxon>
        <taxon>Streptosporangiales</taxon>
        <taxon>Thermomonosporaceae</taxon>
        <taxon>Actinomadura</taxon>
    </lineage>
</organism>
<dbReference type="Pfam" id="PF00440">
    <property type="entry name" value="TetR_N"/>
    <property type="match status" value="1"/>
</dbReference>
<dbReference type="PROSITE" id="PS01081">
    <property type="entry name" value="HTH_TETR_1"/>
    <property type="match status" value="1"/>
</dbReference>
<accession>A0A6I4MN46</accession>
<proteinExistence type="predicted"/>
<evidence type="ECO:0000313" key="5">
    <source>
        <dbReference type="Proteomes" id="UP000462055"/>
    </source>
</evidence>
<dbReference type="EMBL" id="WBMS02000081">
    <property type="protein sequence ID" value="MWA07548.1"/>
    <property type="molecule type" value="Genomic_DNA"/>
</dbReference>